<proteinExistence type="predicted"/>
<dbReference type="InterPro" id="IPR052344">
    <property type="entry name" value="Transposase-related"/>
</dbReference>
<evidence type="ECO:0000313" key="3">
    <source>
        <dbReference type="EMBL" id="TCO83526.1"/>
    </source>
</evidence>
<sequence length="172" mass="19815">LMKQIQAIYREEGKLSDLPSQERLVQRQLVVKPLVDAFFVYLKQNEPRIPKSGKMKEAFTYALNQERYLKVFLEDGDVPMDNNASERAIRGFCIGKKNWEMIDTVNGATSSAIIYSIAETAKANNLKPFEYFEYLLTEILKHENDTGNGFLKDLLPWSEALPEHIRKPKTSK</sequence>
<feature type="domain" description="Transposase IS66 central" evidence="1">
    <location>
        <begin position="2"/>
        <end position="109"/>
    </location>
</feature>
<protein>
    <submittedName>
        <fullName evidence="3">Transposase IS66-like protein</fullName>
    </submittedName>
</protein>
<name>A0A4R2LJW5_9FIRM</name>
<dbReference type="RefSeq" id="WP_132092998.1">
    <property type="nucleotide sequence ID" value="NZ_SLXA01000012.1"/>
</dbReference>
<evidence type="ECO:0000313" key="4">
    <source>
        <dbReference type="Proteomes" id="UP000295711"/>
    </source>
</evidence>
<dbReference type="AlphaFoldDB" id="A0A4R2LJW5"/>
<dbReference type="InterPro" id="IPR039552">
    <property type="entry name" value="IS66_C"/>
</dbReference>
<evidence type="ECO:0000259" key="1">
    <source>
        <dbReference type="Pfam" id="PF03050"/>
    </source>
</evidence>
<keyword evidence="4" id="KW-1185">Reference proteome</keyword>
<dbReference type="EMBL" id="SLXA01000012">
    <property type="protein sequence ID" value="TCO83526.1"/>
    <property type="molecule type" value="Genomic_DNA"/>
</dbReference>
<feature type="domain" description="Transposase IS66 C-terminal" evidence="2">
    <location>
        <begin position="116"/>
        <end position="157"/>
    </location>
</feature>
<evidence type="ECO:0000259" key="2">
    <source>
        <dbReference type="Pfam" id="PF13817"/>
    </source>
</evidence>
<dbReference type="Pfam" id="PF13817">
    <property type="entry name" value="DDE_Tnp_IS66_C"/>
    <property type="match status" value="1"/>
</dbReference>
<reference evidence="3 4" key="1">
    <citation type="submission" date="2019-03" db="EMBL/GenBank/DDBJ databases">
        <title>Genomic Encyclopedia of Type Strains, Phase IV (KMG-IV): sequencing the most valuable type-strain genomes for metagenomic binning, comparative biology and taxonomic classification.</title>
        <authorList>
            <person name="Goeker M."/>
        </authorList>
    </citation>
    <scope>NUCLEOTIDE SEQUENCE [LARGE SCALE GENOMIC DNA]</scope>
    <source>
        <strain evidence="3 4">DSM 28559</strain>
    </source>
</reference>
<comment type="caution">
    <text evidence="3">The sequence shown here is derived from an EMBL/GenBank/DDBJ whole genome shotgun (WGS) entry which is preliminary data.</text>
</comment>
<accession>A0A4R2LJW5</accession>
<dbReference type="OrthoDB" id="9760067at2"/>
<organism evidence="3 4">
    <name type="scientific">Frisingicoccus caecimuris</name>
    <dbReference type="NCBI Taxonomy" id="1796636"/>
    <lineage>
        <taxon>Bacteria</taxon>
        <taxon>Bacillati</taxon>
        <taxon>Bacillota</taxon>
        <taxon>Clostridia</taxon>
        <taxon>Lachnospirales</taxon>
        <taxon>Lachnospiraceae</taxon>
        <taxon>Frisingicoccus</taxon>
    </lineage>
</organism>
<dbReference type="Proteomes" id="UP000295711">
    <property type="component" value="Unassembled WGS sequence"/>
</dbReference>
<gene>
    <name evidence="3" type="ORF">EV212_1121</name>
</gene>
<feature type="non-terminal residue" evidence="3">
    <location>
        <position position="1"/>
    </location>
</feature>
<dbReference type="PANTHER" id="PTHR33678:SF1">
    <property type="entry name" value="BLL1576 PROTEIN"/>
    <property type="match status" value="1"/>
</dbReference>
<dbReference type="Pfam" id="PF03050">
    <property type="entry name" value="DDE_Tnp_IS66"/>
    <property type="match status" value="1"/>
</dbReference>
<dbReference type="InterPro" id="IPR004291">
    <property type="entry name" value="Transposase_IS66_central"/>
</dbReference>
<dbReference type="PANTHER" id="PTHR33678">
    <property type="entry name" value="BLL1576 PROTEIN"/>
    <property type="match status" value="1"/>
</dbReference>